<dbReference type="InterPro" id="IPR013154">
    <property type="entry name" value="ADH-like_N"/>
</dbReference>
<dbReference type="PANTHER" id="PTHR43677">
    <property type="entry name" value="SHORT-CHAIN DEHYDROGENASE/REDUCTASE"/>
    <property type="match status" value="1"/>
</dbReference>
<dbReference type="InterPro" id="IPR020843">
    <property type="entry name" value="ER"/>
</dbReference>
<dbReference type="InterPro" id="IPR036291">
    <property type="entry name" value="NAD(P)-bd_dom_sf"/>
</dbReference>
<accession>A0A4Q7Y655</accession>
<dbReference type="PANTHER" id="PTHR43677:SF11">
    <property type="entry name" value="ZINC-CONTAINING ALCOHOL DEHYDROGENASE"/>
    <property type="match status" value="1"/>
</dbReference>
<protein>
    <submittedName>
        <fullName evidence="3">NADPH:quinone reductase-like Zn-dependent oxidoreductase</fullName>
    </submittedName>
</protein>
<dbReference type="InterPro" id="IPR011032">
    <property type="entry name" value="GroES-like_sf"/>
</dbReference>
<proteinExistence type="predicted"/>
<reference evidence="3 4" key="1">
    <citation type="submission" date="2019-02" db="EMBL/GenBank/DDBJ databases">
        <title>Sequencing the genomes of 1000 actinobacteria strains.</title>
        <authorList>
            <person name="Klenk H.-P."/>
        </authorList>
    </citation>
    <scope>NUCLEOTIDE SEQUENCE [LARGE SCALE GENOMIC DNA]</scope>
    <source>
        <strain evidence="3 4">DSM 44509</strain>
    </source>
</reference>
<dbReference type="Gene3D" id="3.40.50.720">
    <property type="entry name" value="NAD(P)-binding Rossmann-like Domain"/>
    <property type="match status" value="1"/>
</dbReference>
<dbReference type="SUPFAM" id="SSF50129">
    <property type="entry name" value="GroES-like"/>
    <property type="match status" value="1"/>
</dbReference>
<dbReference type="InterPro" id="IPR051397">
    <property type="entry name" value="Zn-ADH-like_protein"/>
</dbReference>
<dbReference type="Pfam" id="PF08240">
    <property type="entry name" value="ADH_N"/>
    <property type="match status" value="1"/>
</dbReference>
<dbReference type="AlphaFoldDB" id="A0A4Q7Y655"/>
<organism evidence="3 4">
    <name type="scientific">Blastococcus saxobsidens</name>
    <dbReference type="NCBI Taxonomy" id="138336"/>
    <lineage>
        <taxon>Bacteria</taxon>
        <taxon>Bacillati</taxon>
        <taxon>Actinomycetota</taxon>
        <taxon>Actinomycetes</taxon>
        <taxon>Geodermatophilales</taxon>
        <taxon>Geodermatophilaceae</taxon>
        <taxon>Blastococcus</taxon>
    </lineage>
</organism>
<dbReference type="SUPFAM" id="SSF51735">
    <property type="entry name" value="NAD(P)-binding Rossmann-fold domains"/>
    <property type="match status" value="1"/>
</dbReference>
<evidence type="ECO:0000313" key="4">
    <source>
        <dbReference type="Proteomes" id="UP000292507"/>
    </source>
</evidence>
<gene>
    <name evidence="3" type="ORF">BKA19_1619</name>
</gene>
<evidence type="ECO:0000256" key="1">
    <source>
        <dbReference type="SAM" id="MobiDB-lite"/>
    </source>
</evidence>
<dbReference type="GO" id="GO:0016491">
    <property type="term" value="F:oxidoreductase activity"/>
    <property type="evidence" value="ECO:0007669"/>
    <property type="project" value="InterPro"/>
</dbReference>
<dbReference type="RefSeq" id="WP_104529909.1">
    <property type="nucleotide sequence ID" value="NZ_POQT01000036.1"/>
</dbReference>
<feature type="region of interest" description="Disordered" evidence="1">
    <location>
        <begin position="1"/>
        <end position="22"/>
    </location>
</feature>
<dbReference type="Pfam" id="PF00107">
    <property type="entry name" value="ADH_zinc_N"/>
    <property type="match status" value="1"/>
</dbReference>
<feature type="domain" description="Enoyl reductase (ER)" evidence="2">
    <location>
        <begin position="10"/>
        <end position="321"/>
    </location>
</feature>
<dbReference type="InterPro" id="IPR013149">
    <property type="entry name" value="ADH-like_C"/>
</dbReference>
<evidence type="ECO:0000313" key="3">
    <source>
        <dbReference type="EMBL" id="RZU31934.1"/>
    </source>
</evidence>
<evidence type="ECO:0000259" key="2">
    <source>
        <dbReference type="SMART" id="SM00829"/>
    </source>
</evidence>
<sequence>MRAAVLTEPGRSPAYTAHPDPAPPAGQSLVRVTAAPIVPLDLLCASGTSYFGRPAVPYVPGVQGVGVVERSDRFEPGTRVWFATSAGMAPGDGSLGELCAVPDTGVVPLTATVEDSAMAALGLSAVAAWMALTWRAGLRAGEHVLVLGAGGAVGQSAIGAARLLGAGRVVAVCRSEAAQERAHAAGADAVVPLTGGVDELTARFAEASGGRLDVVVDPVFGAPATAAVRALSEHGRLVNLGGSAGDTAEFSSALVRSRSIGVLGYTNNALTPQQRNEAISTVAEHAAAGRLAVAHRVRPLAEAADAWAGEVAGGTGERVVLTP</sequence>
<dbReference type="Proteomes" id="UP000292507">
    <property type="component" value="Unassembled WGS sequence"/>
</dbReference>
<comment type="caution">
    <text evidence="3">The sequence shown here is derived from an EMBL/GenBank/DDBJ whole genome shotgun (WGS) entry which is preliminary data.</text>
</comment>
<name>A0A4Q7Y655_9ACTN</name>
<dbReference type="Gene3D" id="3.90.180.10">
    <property type="entry name" value="Medium-chain alcohol dehydrogenases, catalytic domain"/>
    <property type="match status" value="1"/>
</dbReference>
<dbReference type="EMBL" id="SHKV01000001">
    <property type="protein sequence ID" value="RZU31934.1"/>
    <property type="molecule type" value="Genomic_DNA"/>
</dbReference>
<dbReference type="SMART" id="SM00829">
    <property type="entry name" value="PKS_ER"/>
    <property type="match status" value="1"/>
</dbReference>
<dbReference type="OrthoDB" id="4330785at2"/>
<keyword evidence="4" id="KW-1185">Reference proteome</keyword>